<dbReference type="CDD" id="cd06171">
    <property type="entry name" value="Sigma70_r4"/>
    <property type="match status" value="1"/>
</dbReference>
<dbReference type="EMBL" id="CP038436">
    <property type="protein sequence ID" value="QBX54800.1"/>
    <property type="molecule type" value="Genomic_DNA"/>
</dbReference>
<dbReference type="InterPro" id="IPR013324">
    <property type="entry name" value="RNA_pol_sigma_r3/r4-like"/>
</dbReference>
<name>A0A4P7IDN8_9ACTN</name>
<dbReference type="SUPFAM" id="SSF88946">
    <property type="entry name" value="Sigma2 domain of RNA polymerase sigma factors"/>
    <property type="match status" value="1"/>
</dbReference>
<keyword evidence="5 6" id="KW-0804">Transcription</keyword>
<dbReference type="Proteomes" id="UP000294853">
    <property type="component" value="Chromosome"/>
</dbReference>
<dbReference type="NCBIfam" id="TIGR02937">
    <property type="entry name" value="sigma70-ECF"/>
    <property type="match status" value="1"/>
</dbReference>
<proteinExistence type="inferred from homology"/>
<dbReference type="PANTHER" id="PTHR43133:SF62">
    <property type="entry name" value="RNA POLYMERASE SIGMA FACTOR SIGZ"/>
    <property type="match status" value="1"/>
</dbReference>
<keyword evidence="4 6" id="KW-0238">DNA-binding</keyword>
<accession>A0A4P7IDN8</accession>
<dbReference type="KEGG" id="nsn:EXE58_04505"/>
<dbReference type="AlphaFoldDB" id="A0A4P7IDN8"/>
<dbReference type="OrthoDB" id="5243766at2"/>
<dbReference type="SUPFAM" id="SSF88659">
    <property type="entry name" value="Sigma3 and sigma4 domains of RNA polymerase sigma factors"/>
    <property type="match status" value="1"/>
</dbReference>
<dbReference type="Gene3D" id="1.10.10.10">
    <property type="entry name" value="Winged helix-like DNA-binding domain superfamily/Winged helix DNA-binding domain"/>
    <property type="match status" value="1"/>
</dbReference>
<comment type="similarity">
    <text evidence="1 6">Belongs to the sigma-70 factor family. ECF subfamily.</text>
</comment>
<evidence type="ECO:0000256" key="1">
    <source>
        <dbReference type="ARBA" id="ARBA00010641"/>
    </source>
</evidence>
<gene>
    <name evidence="9" type="ORF">EXE58_04505</name>
</gene>
<dbReference type="InterPro" id="IPR039425">
    <property type="entry name" value="RNA_pol_sigma-70-like"/>
</dbReference>
<keyword evidence="10" id="KW-1185">Reference proteome</keyword>
<feature type="domain" description="RNA polymerase sigma factor 70 region 4 type 2" evidence="8">
    <location>
        <begin position="152"/>
        <end position="203"/>
    </location>
</feature>
<evidence type="ECO:0000256" key="6">
    <source>
        <dbReference type="RuleBase" id="RU000716"/>
    </source>
</evidence>
<sequence length="215" mass="23656">MGILLLPTQRARGYGGAVVRAASTVDEETDDSVRSLSARLVAGDESVLAEVFDRWSALVHSFALRALNDVHDAEEVTQQVFVAAWRSRHTLTPSPSALPAWLLGIARNKIADVRALRARDARRVAAVAATPDPATTDLRKSDPDSDVAERLVLRQAVQELPEPRRTIMFLAFWEELSHAEIATSTGLPLGTVKSHVRRGLIQLHDHLQGVRHESR</sequence>
<dbReference type="GO" id="GO:0016987">
    <property type="term" value="F:sigma factor activity"/>
    <property type="evidence" value="ECO:0007669"/>
    <property type="project" value="UniProtKB-KW"/>
</dbReference>
<protein>
    <recommendedName>
        <fullName evidence="6">RNA polymerase sigma factor</fullName>
    </recommendedName>
</protein>
<keyword evidence="3 6" id="KW-0731">Sigma factor</keyword>
<dbReference type="InterPro" id="IPR036388">
    <property type="entry name" value="WH-like_DNA-bd_sf"/>
</dbReference>
<dbReference type="InterPro" id="IPR007627">
    <property type="entry name" value="RNA_pol_sigma70_r2"/>
</dbReference>
<dbReference type="GO" id="GO:0003677">
    <property type="term" value="F:DNA binding"/>
    <property type="evidence" value="ECO:0007669"/>
    <property type="project" value="UniProtKB-KW"/>
</dbReference>
<dbReference type="InterPro" id="IPR013249">
    <property type="entry name" value="RNA_pol_sigma70_r4_t2"/>
</dbReference>
<dbReference type="GO" id="GO:0006950">
    <property type="term" value="P:response to stress"/>
    <property type="evidence" value="ECO:0007669"/>
    <property type="project" value="UniProtKB-ARBA"/>
</dbReference>
<dbReference type="Pfam" id="PF08281">
    <property type="entry name" value="Sigma70_r4_2"/>
    <property type="match status" value="1"/>
</dbReference>
<dbReference type="Pfam" id="PF04542">
    <property type="entry name" value="Sigma70_r2"/>
    <property type="match status" value="1"/>
</dbReference>
<evidence type="ECO:0000256" key="5">
    <source>
        <dbReference type="ARBA" id="ARBA00023163"/>
    </source>
</evidence>
<evidence type="ECO:0000256" key="4">
    <source>
        <dbReference type="ARBA" id="ARBA00023125"/>
    </source>
</evidence>
<dbReference type="RefSeq" id="WP_135266769.1">
    <property type="nucleotide sequence ID" value="NZ_CP038436.1"/>
</dbReference>
<dbReference type="GO" id="GO:0006352">
    <property type="term" value="P:DNA-templated transcription initiation"/>
    <property type="evidence" value="ECO:0007669"/>
    <property type="project" value="InterPro"/>
</dbReference>
<evidence type="ECO:0000259" key="7">
    <source>
        <dbReference type="Pfam" id="PF04542"/>
    </source>
</evidence>
<reference evidence="9 10" key="1">
    <citation type="submission" date="2019-03" db="EMBL/GenBank/DDBJ databases">
        <title>Three New Species of Nocardioides, Nocardioides euryhalodurans sp. nov., Nocardioides seonyuensis sp. nov. and Nocardioides eburneoflavus sp. nov. Iolated from Soil.</title>
        <authorList>
            <person name="Roh S.G."/>
            <person name="Lee C."/>
            <person name="Kim M.-K."/>
            <person name="Kim S.B."/>
        </authorList>
    </citation>
    <scope>NUCLEOTIDE SEQUENCE [LARGE SCALE GENOMIC DNA]</scope>
    <source>
        <strain evidence="9 10">MMS17-SY207-3</strain>
    </source>
</reference>
<evidence type="ECO:0000256" key="3">
    <source>
        <dbReference type="ARBA" id="ARBA00023082"/>
    </source>
</evidence>
<dbReference type="PANTHER" id="PTHR43133">
    <property type="entry name" value="RNA POLYMERASE ECF-TYPE SIGMA FACTO"/>
    <property type="match status" value="1"/>
</dbReference>
<dbReference type="InterPro" id="IPR014284">
    <property type="entry name" value="RNA_pol_sigma-70_dom"/>
</dbReference>
<dbReference type="Gene3D" id="1.10.1740.10">
    <property type="match status" value="1"/>
</dbReference>
<dbReference type="InterPro" id="IPR000838">
    <property type="entry name" value="RNA_pol_sigma70_ECF_CS"/>
</dbReference>
<dbReference type="PROSITE" id="PS01063">
    <property type="entry name" value="SIGMA70_ECF"/>
    <property type="match status" value="1"/>
</dbReference>
<evidence type="ECO:0000313" key="10">
    <source>
        <dbReference type="Proteomes" id="UP000294853"/>
    </source>
</evidence>
<keyword evidence="2 6" id="KW-0805">Transcription regulation</keyword>
<evidence type="ECO:0000256" key="2">
    <source>
        <dbReference type="ARBA" id="ARBA00023015"/>
    </source>
</evidence>
<organism evidence="9 10">
    <name type="scientific">Nocardioides seonyuensis</name>
    <dbReference type="NCBI Taxonomy" id="2518371"/>
    <lineage>
        <taxon>Bacteria</taxon>
        <taxon>Bacillati</taxon>
        <taxon>Actinomycetota</taxon>
        <taxon>Actinomycetes</taxon>
        <taxon>Propionibacteriales</taxon>
        <taxon>Nocardioidaceae</taxon>
        <taxon>Nocardioides</taxon>
    </lineage>
</organism>
<evidence type="ECO:0000313" key="9">
    <source>
        <dbReference type="EMBL" id="QBX54800.1"/>
    </source>
</evidence>
<dbReference type="InterPro" id="IPR013325">
    <property type="entry name" value="RNA_pol_sigma_r2"/>
</dbReference>
<evidence type="ECO:0000259" key="8">
    <source>
        <dbReference type="Pfam" id="PF08281"/>
    </source>
</evidence>
<feature type="domain" description="RNA polymerase sigma-70 region 2" evidence="7">
    <location>
        <begin position="52"/>
        <end position="118"/>
    </location>
</feature>